<proteinExistence type="predicted"/>
<reference evidence="2 3" key="1">
    <citation type="submission" date="2017-03" db="EMBL/GenBank/DDBJ databases">
        <title>Widespread Adenine N6-methylation of Active Genes in Fungi.</title>
        <authorList>
            <consortium name="DOE Joint Genome Institute"/>
            <person name="Mondo S.J."/>
            <person name="Dannebaum R.O."/>
            <person name="Kuo R.C."/>
            <person name="Louie K.B."/>
            <person name="Bewick A.J."/>
            <person name="Labutti K."/>
            <person name="Haridas S."/>
            <person name="Kuo A."/>
            <person name="Salamov A."/>
            <person name="Ahrendt S.R."/>
            <person name="Lau R."/>
            <person name="Bowen B.P."/>
            <person name="Lipzen A."/>
            <person name="Sullivan W."/>
            <person name="Andreopoulos W.B."/>
            <person name="Clum A."/>
            <person name="Lindquist E."/>
            <person name="Daum C."/>
            <person name="Northen T.R."/>
            <person name="Ramamoorthy G."/>
            <person name="Schmitz R.J."/>
            <person name="Gryganskyi A."/>
            <person name="Culley D."/>
            <person name="Magnuson J."/>
            <person name="James T.Y."/>
            <person name="O'Malley M.A."/>
            <person name="Stajich J.E."/>
            <person name="Spatafora J.W."/>
            <person name="Visel A."/>
            <person name="Grigoriev I.V."/>
        </authorList>
    </citation>
    <scope>NUCLEOTIDE SEQUENCE [LARGE SCALE GENOMIC DNA]</scope>
    <source>
        <strain evidence="2 3">NRRL Y-17943</strain>
    </source>
</reference>
<organism evidence="2 3">
    <name type="scientific">Kockovaella imperatae</name>
    <dbReference type="NCBI Taxonomy" id="4999"/>
    <lineage>
        <taxon>Eukaryota</taxon>
        <taxon>Fungi</taxon>
        <taxon>Dikarya</taxon>
        <taxon>Basidiomycota</taxon>
        <taxon>Agaricomycotina</taxon>
        <taxon>Tremellomycetes</taxon>
        <taxon>Tremellales</taxon>
        <taxon>Cuniculitremaceae</taxon>
        <taxon>Kockovaella</taxon>
    </lineage>
</organism>
<dbReference type="OrthoDB" id="5277092at2759"/>
<comment type="caution">
    <text evidence="2">The sequence shown here is derived from an EMBL/GenBank/DDBJ whole genome shotgun (WGS) entry which is preliminary data.</text>
</comment>
<gene>
    <name evidence="2" type="ORF">BD324DRAFT_638468</name>
</gene>
<dbReference type="InParanoid" id="A0A1Y1U6W8"/>
<sequence>MSFFDSSSSTPSSNSTPSSSIPVPESDLAINRPPQKQHERVVGFVREAPAARYTFDSRLNREEPSCELCRVEPEGGLSCIKLAMHSAALFKSMQSMGFYCALPAEPTRTDMECSYIPR</sequence>
<evidence type="ECO:0000313" key="3">
    <source>
        <dbReference type="Proteomes" id="UP000193218"/>
    </source>
</evidence>
<dbReference type="Proteomes" id="UP000193218">
    <property type="component" value="Unassembled WGS sequence"/>
</dbReference>
<evidence type="ECO:0000256" key="1">
    <source>
        <dbReference type="SAM" id="MobiDB-lite"/>
    </source>
</evidence>
<dbReference type="RefSeq" id="XP_021868057.1">
    <property type="nucleotide sequence ID" value="XM_022017117.1"/>
</dbReference>
<name>A0A1Y1U6W8_9TREE</name>
<accession>A0A1Y1U6W8</accession>
<keyword evidence="3" id="KW-1185">Reference proteome</keyword>
<dbReference type="GeneID" id="33558926"/>
<protein>
    <submittedName>
        <fullName evidence="2">Uncharacterized protein</fullName>
    </submittedName>
</protein>
<feature type="compositionally biased region" description="Low complexity" evidence="1">
    <location>
        <begin position="1"/>
        <end position="20"/>
    </location>
</feature>
<feature type="region of interest" description="Disordered" evidence="1">
    <location>
        <begin position="1"/>
        <end position="39"/>
    </location>
</feature>
<evidence type="ECO:0000313" key="2">
    <source>
        <dbReference type="EMBL" id="ORX33758.1"/>
    </source>
</evidence>
<dbReference type="EMBL" id="NBSH01000017">
    <property type="protein sequence ID" value="ORX33758.1"/>
    <property type="molecule type" value="Genomic_DNA"/>
</dbReference>
<dbReference type="AlphaFoldDB" id="A0A1Y1U6W8"/>